<reference evidence="2 3" key="1">
    <citation type="journal article" date="2014" name="BMC Genomics">
        <title>Genome sequencing of four Aureobasidium pullulans varieties: biotechnological potential, stress tolerance, and description of new species.</title>
        <authorList>
            <person name="Gostin Ar C."/>
            <person name="Ohm R.A."/>
            <person name="Kogej T."/>
            <person name="Sonjak S."/>
            <person name="Turk M."/>
            <person name="Zajc J."/>
            <person name="Zalar P."/>
            <person name="Grube M."/>
            <person name="Sun H."/>
            <person name="Han J."/>
            <person name="Sharma A."/>
            <person name="Chiniquy J."/>
            <person name="Ngan C.Y."/>
            <person name="Lipzen A."/>
            <person name="Barry K."/>
            <person name="Grigoriev I.V."/>
            <person name="Gunde-Cimerman N."/>
        </authorList>
    </citation>
    <scope>NUCLEOTIDE SEQUENCE [LARGE SCALE GENOMIC DNA]</scope>
    <source>
        <strain evidence="2 3">CBS 147.97</strain>
    </source>
</reference>
<sequence length="180" mass="20022">MSKRPPTNNNAANAPAAKKSRIDIDDTVTEVKTQGIQLLDSLKAQKAAVQWGHTTCRDDTMASIKKAESLISSHEKLDASNAVENLIDALIESEVRAMITALEKYSEIWEEAYEQPEASILEGVQKWQHDITRDVKKQLKQTLKDLTVDETIEKVQAETKSAYKAAAKKKFVGILENALN</sequence>
<proteinExistence type="predicted"/>
<dbReference type="HOGENOM" id="CLU_1495887_0_0_1"/>
<dbReference type="EMBL" id="KL584710">
    <property type="protein sequence ID" value="KEQ72834.1"/>
    <property type="molecule type" value="Genomic_DNA"/>
</dbReference>
<evidence type="ECO:0000313" key="2">
    <source>
        <dbReference type="EMBL" id="KEQ72834.1"/>
    </source>
</evidence>
<evidence type="ECO:0000313" key="3">
    <source>
        <dbReference type="Proteomes" id="UP000027730"/>
    </source>
</evidence>
<keyword evidence="3" id="KW-1185">Reference proteome</keyword>
<feature type="region of interest" description="Disordered" evidence="1">
    <location>
        <begin position="1"/>
        <end position="23"/>
    </location>
</feature>
<dbReference type="RefSeq" id="XP_013427231.1">
    <property type="nucleotide sequence ID" value="XM_013571777.1"/>
</dbReference>
<feature type="compositionally biased region" description="Low complexity" evidence="1">
    <location>
        <begin position="1"/>
        <end position="17"/>
    </location>
</feature>
<dbReference type="GeneID" id="25416924"/>
<dbReference type="AlphaFoldDB" id="A0A074WMK4"/>
<accession>A0A074WMK4</accession>
<evidence type="ECO:0000256" key="1">
    <source>
        <dbReference type="SAM" id="MobiDB-lite"/>
    </source>
</evidence>
<organism evidence="2 3">
    <name type="scientific">Aureobasidium namibiae CBS 147.97</name>
    <dbReference type="NCBI Taxonomy" id="1043004"/>
    <lineage>
        <taxon>Eukaryota</taxon>
        <taxon>Fungi</taxon>
        <taxon>Dikarya</taxon>
        <taxon>Ascomycota</taxon>
        <taxon>Pezizomycotina</taxon>
        <taxon>Dothideomycetes</taxon>
        <taxon>Dothideomycetidae</taxon>
        <taxon>Dothideales</taxon>
        <taxon>Saccotheciaceae</taxon>
        <taxon>Aureobasidium</taxon>
    </lineage>
</organism>
<gene>
    <name evidence="2" type="ORF">M436DRAFT_82113</name>
</gene>
<protein>
    <submittedName>
        <fullName evidence="2">Uncharacterized protein</fullName>
    </submittedName>
</protein>
<name>A0A074WMK4_9PEZI</name>
<dbReference type="Proteomes" id="UP000027730">
    <property type="component" value="Unassembled WGS sequence"/>
</dbReference>
<dbReference type="OrthoDB" id="3892897at2759"/>